<organism evidence="1 2">
    <name type="scientific">Puccinia striiformis f. sp. tritici</name>
    <dbReference type="NCBI Taxonomy" id="168172"/>
    <lineage>
        <taxon>Eukaryota</taxon>
        <taxon>Fungi</taxon>
        <taxon>Dikarya</taxon>
        <taxon>Basidiomycota</taxon>
        <taxon>Pucciniomycotina</taxon>
        <taxon>Pucciniomycetes</taxon>
        <taxon>Pucciniales</taxon>
        <taxon>Pucciniaceae</taxon>
        <taxon>Puccinia</taxon>
    </lineage>
</organism>
<dbReference type="EMBL" id="CM045866">
    <property type="protein sequence ID" value="KAI7961710.1"/>
    <property type="molecule type" value="Genomic_DNA"/>
</dbReference>
<proteinExistence type="predicted"/>
<name>A0ACC0EVP2_9BASI</name>
<reference evidence="2" key="1">
    <citation type="journal article" date="2018" name="BMC Genomics">
        <title>Genomic insights into host adaptation between the wheat stripe rust pathogen (Puccinia striiformis f. sp. tritici) and the barley stripe rust pathogen (Puccinia striiformis f. sp. hordei).</title>
        <authorList>
            <person name="Xia C."/>
            <person name="Wang M."/>
            <person name="Yin C."/>
            <person name="Cornejo O.E."/>
            <person name="Hulbert S.H."/>
            <person name="Chen X."/>
        </authorList>
    </citation>
    <scope>NUCLEOTIDE SEQUENCE [LARGE SCALE GENOMIC DNA]</scope>
    <source>
        <strain evidence="2">93-210</strain>
    </source>
</reference>
<sequence>MSQEISNPLPVDIQTHPSAEAANVSISPDVLMQIAQLLAAQKITIPALPSPVPSGSIKPPPSIDPLAASKPSTELLEGIFDEDDGMNEDDGMSLKSLDDLVPTKTTEGDLPVQPKQLTGPGEGDLITNLDDYDYEIGGKGNPWAMDPPPPMRFLSMEDLFEFVKRWSKHHGYGISKGNSHTGKNVYIRCDRGGTYSGKLENLVKGDSSTRKCECPFQVRGSTSQAKGSTDQSWHLAIMHGKHNHPASHCPSAHPSHRQLNPEQMKEVERLSKSNVKTTQILLQLRQSDPNTLAVNKTVNNALHKIREKELDGKTPIEALLSLLQASNWKWDVLTDSDGVIQNLFFAHPGSVHLAHINHHVALLDATYKTNRYNLPLLHVIGQTATNRSFSIAFCFLMYENDAGYLWAVECLRKHIWKPERTLPVFVTDRETALRNALGEVFPDSQAHLCAWHLNKNIVTNCRKHFPAGEKKANARGQHKAAAGTNSNARGQQKSKKPDPWDIFWEFWTRTSLSKTVDIYEDNLAALKQNLATRPAVLEYLRTSILPVKEHFIPAWASLFPHLRNLCTSRVESGHSFIKTFVTTSSGDLLSVWKALAHSVDHQIANVHETIGKDTIKTLTNIPHSFLPLCQKVSQHAILEANRQFKRLDDLDPTEPCSKTFSTGLGIPCCHMIAEILENRGTLEPGDFHSQWRLDYNPEATIEEEHKFDLPDEIARLHLLLSHEPVGQLPQIFKQFHQILSSIHVAAKVQQPAVKTQTKGRPSHKKGAGNSTKRDPSAHEHVEAEVEKARKKRPIEPLVNSRKKVKRSGGVDNEEEEKAEDENNRNNKPTQEGVDNEEEGKGEDKKKKDKKPTQEVGRTTIKLRLPKKPIQQETEEKNEPMKEDNSIKSPYYLEIPPIFKNYVRALFNPKGDGHCGYRCLAKVLGYEHDGWFRVRQEISQEAESNRSAYLRVLGGEIAMNMIVAGILVAEITDPIPPEKWLNKKDHGQMIANAYGRPVVFLSLESCTSFFPTRLGPNDSTSVSDPVYLLHVSGNHWVLADVQDVNGMKPITPVVGSSRVTSQSTKEWKLKFKQHLTLYNQEVKRVKA</sequence>
<keyword evidence="2" id="KW-1185">Reference proteome</keyword>
<protein>
    <submittedName>
        <fullName evidence="1">Uncharacterized protein</fullName>
    </submittedName>
</protein>
<evidence type="ECO:0000313" key="2">
    <source>
        <dbReference type="Proteomes" id="UP001060170"/>
    </source>
</evidence>
<comment type="caution">
    <text evidence="1">The sequence shown here is derived from an EMBL/GenBank/DDBJ whole genome shotgun (WGS) entry which is preliminary data.</text>
</comment>
<reference evidence="1 2" key="3">
    <citation type="journal article" date="2022" name="Microbiol. Spectr.">
        <title>Folding features and dynamics of 3D genome architecture in plant fungal pathogens.</title>
        <authorList>
            <person name="Xia C."/>
        </authorList>
    </citation>
    <scope>NUCLEOTIDE SEQUENCE [LARGE SCALE GENOMIC DNA]</scope>
    <source>
        <strain evidence="1 2">93-210</strain>
    </source>
</reference>
<gene>
    <name evidence="1" type="ORF">MJO28_002199</name>
</gene>
<evidence type="ECO:0000313" key="1">
    <source>
        <dbReference type="EMBL" id="KAI7961710.1"/>
    </source>
</evidence>
<reference evidence="2" key="2">
    <citation type="journal article" date="2018" name="Mol. Plant Microbe Interact.">
        <title>Genome sequence resources for the wheat stripe rust pathogen (Puccinia striiformis f. sp. tritici) and the barley stripe rust pathogen (Puccinia striiformis f. sp. hordei).</title>
        <authorList>
            <person name="Xia C."/>
            <person name="Wang M."/>
            <person name="Yin C."/>
            <person name="Cornejo O.E."/>
            <person name="Hulbert S.H."/>
            <person name="Chen X."/>
        </authorList>
    </citation>
    <scope>NUCLEOTIDE SEQUENCE [LARGE SCALE GENOMIC DNA]</scope>
    <source>
        <strain evidence="2">93-210</strain>
    </source>
</reference>
<accession>A0ACC0EVP2</accession>
<dbReference type="Proteomes" id="UP001060170">
    <property type="component" value="Chromosome 2"/>
</dbReference>